<dbReference type="Proteomes" id="UP000477311">
    <property type="component" value="Unassembled WGS sequence"/>
</dbReference>
<feature type="chain" id="PRO_5027057119" description="Soluble ligand binding domain-containing protein" evidence="2">
    <location>
        <begin position="27"/>
        <end position="126"/>
    </location>
</feature>
<evidence type="ECO:0008006" key="5">
    <source>
        <dbReference type="Google" id="ProtNLM"/>
    </source>
</evidence>
<feature type="signal peptide" evidence="2">
    <location>
        <begin position="1"/>
        <end position="26"/>
    </location>
</feature>
<evidence type="ECO:0000313" key="3">
    <source>
        <dbReference type="EMBL" id="NGO39881.1"/>
    </source>
</evidence>
<sequence>MTLPPAARRCLGFLLLACLATGPGCAHKPGPPARPTPTAETGTPPALPNLQEPVVWIVGPVRWPVLDWRRGLTLARAILEAEYLPANDPRQILIHRGTVTIPVDPSRLLTGEDWALLPGDRVEIVP</sequence>
<keyword evidence="2" id="KW-0732">Signal</keyword>
<evidence type="ECO:0000256" key="2">
    <source>
        <dbReference type="SAM" id="SignalP"/>
    </source>
</evidence>
<keyword evidence="4" id="KW-1185">Reference proteome</keyword>
<dbReference type="RefSeq" id="WP_165108146.1">
    <property type="nucleotide sequence ID" value="NZ_JAAKYA010000072.1"/>
</dbReference>
<organism evidence="3 4">
    <name type="scientific">Limisphaera ngatamarikiensis</name>
    <dbReference type="NCBI Taxonomy" id="1324935"/>
    <lineage>
        <taxon>Bacteria</taxon>
        <taxon>Pseudomonadati</taxon>
        <taxon>Verrucomicrobiota</taxon>
        <taxon>Verrucomicrobiia</taxon>
        <taxon>Limisphaerales</taxon>
        <taxon>Limisphaeraceae</taxon>
        <taxon>Limisphaera</taxon>
    </lineage>
</organism>
<feature type="region of interest" description="Disordered" evidence="1">
    <location>
        <begin position="26"/>
        <end position="49"/>
    </location>
</feature>
<protein>
    <recommendedName>
        <fullName evidence="5">Soluble ligand binding domain-containing protein</fullName>
    </recommendedName>
</protein>
<dbReference type="AlphaFoldDB" id="A0A6M1RWQ2"/>
<comment type="caution">
    <text evidence="3">The sequence shown here is derived from an EMBL/GenBank/DDBJ whole genome shotgun (WGS) entry which is preliminary data.</text>
</comment>
<proteinExistence type="predicted"/>
<dbReference type="EMBL" id="JAAKYA010000072">
    <property type="protein sequence ID" value="NGO39881.1"/>
    <property type="molecule type" value="Genomic_DNA"/>
</dbReference>
<reference evidence="3 4" key="1">
    <citation type="submission" date="2020-02" db="EMBL/GenBank/DDBJ databases">
        <title>Draft genome sequence of Limisphaera ngatamarikiensis NGM72.4T, a thermophilic Verrucomicrobia grouped in subdivision 3.</title>
        <authorList>
            <person name="Carere C.R."/>
            <person name="Steen J."/>
            <person name="Hugenholtz P."/>
            <person name="Stott M.B."/>
        </authorList>
    </citation>
    <scope>NUCLEOTIDE SEQUENCE [LARGE SCALE GENOMIC DNA]</scope>
    <source>
        <strain evidence="3 4">NGM72.4</strain>
    </source>
</reference>
<gene>
    <name evidence="3" type="ORF">G4L39_10820</name>
</gene>
<evidence type="ECO:0000313" key="4">
    <source>
        <dbReference type="Proteomes" id="UP000477311"/>
    </source>
</evidence>
<accession>A0A6M1RWQ2</accession>
<name>A0A6M1RWQ2_9BACT</name>
<evidence type="ECO:0000256" key="1">
    <source>
        <dbReference type="SAM" id="MobiDB-lite"/>
    </source>
</evidence>